<dbReference type="Proteomes" id="UP000515135">
    <property type="component" value="Unplaced"/>
</dbReference>
<protein>
    <submittedName>
        <fullName evidence="2">Uncharacterized protein LOC109464308</fullName>
    </submittedName>
</protein>
<evidence type="ECO:0000313" key="2">
    <source>
        <dbReference type="RefSeq" id="XP_019616820.1"/>
    </source>
</evidence>
<dbReference type="GeneID" id="109464308"/>
<evidence type="ECO:0000313" key="1">
    <source>
        <dbReference type="Proteomes" id="UP000515135"/>
    </source>
</evidence>
<gene>
    <name evidence="2" type="primary">LOC109464308</name>
</gene>
<dbReference type="AlphaFoldDB" id="A0A6P4XJU9"/>
<keyword evidence="1" id="KW-1185">Reference proteome</keyword>
<accession>A0A6P4XJU9</accession>
<organism evidence="1 2">
    <name type="scientific">Branchiostoma belcheri</name>
    <name type="common">Amphioxus</name>
    <dbReference type="NCBI Taxonomy" id="7741"/>
    <lineage>
        <taxon>Eukaryota</taxon>
        <taxon>Metazoa</taxon>
        <taxon>Chordata</taxon>
        <taxon>Cephalochordata</taxon>
        <taxon>Leptocardii</taxon>
        <taxon>Amphioxiformes</taxon>
        <taxon>Branchiostomatidae</taxon>
        <taxon>Branchiostoma</taxon>
    </lineage>
</organism>
<dbReference type="KEGG" id="bbel:109464308"/>
<dbReference type="RefSeq" id="XP_019616820.1">
    <property type="nucleotide sequence ID" value="XM_019761261.1"/>
</dbReference>
<proteinExistence type="predicted"/>
<reference evidence="2" key="1">
    <citation type="submission" date="2025-08" db="UniProtKB">
        <authorList>
            <consortium name="RefSeq"/>
        </authorList>
    </citation>
    <scope>IDENTIFICATION</scope>
    <source>
        <tissue evidence="2">Gonad</tissue>
    </source>
</reference>
<name>A0A6P4XJU9_BRABE</name>
<sequence length="144" mass="16614">MSKQTQRSPPGERHAFLATYKRQQHLIKQRLDSRIAVVKVVKREPSTCAANEFWNNTIGEVRDMLDLHAVDPVIAFQLIKDLQELYAQLVEEAIDLLLSKNVEDIFSSFDIKLHGTFNFPRRTVNFFDYQYFILVGGLVPVTFG</sequence>